<evidence type="ECO:0000313" key="2">
    <source>
        <dbReference type="EMBL" id="MBU9721671.1"/>
    </source>
</evidence>
<accession>A0ABS6JSY0</accession>
<keyword evidence="3" id="KW-1185">Reference proteome</keyword>
<dbReference type="Pfam" id="PF08671">
    <property type="entry name" value="SinI"/>
    <property type="match status" value="1"/>
</dbReference>
<proteinExistence type="predicted"/>
<dbReference type="Proteomes" id="UP000790580">
    <property type="component" value="Unassembled WGS sequence"/>
</dbReference>
<evidence type="ECO:0000259" key="1">
    <source>
        <dbReference type="PROSITE" id="PS51500"/>
    </source>
</evidence>
<evidence type="ECO:0000313" key="3">
    <source>
        <dbReference type="Proteomes" id="UP000790580"/>
    </source>
</evidence>
<gene>
    <name evidence="2" type="ORF">KS407_09475</name>
</gene>
<dbReference type="InterPro" id="IPR036281">
    <property type="entry name" value="SinR/SinI_dimer_dom_sf"/>
</dbReference>
<sequence length="47" mass="5394">MIQLQRSEGTEKDLDPEWVALMKEAKSIGLTSEEVRVFLKSPYAIKK</sequence>
<dbReference type="EMBL" id="JAHQCR010000041">
    <property type="protein sequence ID" value="MBU9721671.1"/>
    <property type="molecule type" value="Genomic_DNA"/>
</dbReference>
<organism evidence="2 3">
    <name type="scientific">Evansella alkalicola</name>
    <dbReference type="NCBI Taxonomy" id="745819"/>
    <lineage>
        <taxon>Bacteria</taxon>
        <taxon>Bacillati</taxon>
        <taxon>Bacillota</taxon>
        <taxon>Bacilli</taxon>
        <taxon>Bacillales</taxon>
        <taxon>Bacillaceae</taxon>
        <taxon>Evansella</taxon>
    </lineage>
</organism>
<dbReference type="PROSITE" id="PS51500">
    <property type="entry name" value="SIN"/>
    <property type="match status" value="1"/>
</dbReference>
<dbReference type="SUPFAM" id="SSF47406">
    <property type="entry name" value="SinR repressor dimerisation domain-like"/>
    <property type="match status" value="1"/>
</dbReference>
<name>A0ABS6JSY0_9BACI</name>
<protein>
    <submittedName>
        <fullName evidence="2">Anti-repressor SinI family protein</fullName>
    </submittedName>
</protein>
<dbReference type="InterPro" id="IPR010981">
    <property type="entry name" value="SinR/SinI_dimer_dom"/>
</dbReference>
<feature type="domain" description="Sin" evidence="1">
    <location>
        <begin position="5"/>
        <end position="43"/>
    </location>
</feature>
<comment type="caution">
    <text evidence="2">The sequence shown here is derived from an EMBL/GenBank/DDBJ whole genome shotgun (WGS) entry which is preliminary data.</text>
</comment>
<reference evidence="2 3" key="1">
    <citation type="submission" date="2021-06" db="EMBL/GenBank/DDBJ databases">
        <title>Bacillus sp. RD4P76, an endophyte from a halophyte.</title>
        <authorList>
            <person name="Sun J.-Q."/>
        </authorList>
    </citation>
    <scope>NUCLEOTIDE SEQUENCE [LARGE SCALE GENOMIC DNA]</scope>
    <source>
        <strain evidence="2 3">JCM 17098</strain>
    </source>
</reference>